<evidence type="ECO:0000313" key="1">
    <source>
        <dbReference type="EMBL" id="EGU85966.1"/>
    </source>
</evidence>
<gene>
    <name evidence="1" type="ORF">FOXB_03517</name>
</gene>
<name>F9FAU1_FUSOF</name>
<sequence>MPNLIPYLILPYNKKAYKGLIKAIEIS</sequence>
<protein>
    <submittedName>
        <fullName evidence="1">Uncharacterized protein</fullName>
    </submittedName>
</protein>
<accession>F9FAU1</accession>
<dbReference type="AlphaFoldDB" id="F9FAU1"/>
<dbReference type="EMBL" id="AFQF01001213">
    <property type="protein sequence ID" value="EGU85966.1"/>
    <property type="molecule type" value="Genomic_DNA"/>
</dbReference>
<comment type="caution">
    <text evidence="1">The sequence shown here is derived from an EMBL/GenBank/DDBJ whole genome shotgun (WGS) entry which is preliminary data.</text>
</comment>
<reference evidence="1" key="1">
    <citation type="journal article" date="2012" name="Mol. Plant Microbe Interact.">
        <title>A highly conserved effector in Fusarium oxysporum is required for full virulence on Arabidopsis.</title>
        <authorList>
            <person name="Thatcher L.F."/>
            <person name="Gardiner D.M."/>
            <person name="Kazan K."/>
            <person name="Manners J."/>
        </authorList>
    </citation>
    <scope>NUCLEOTIDE SEQUENCE [LARGE SCALE GENOMIC DNA]</scope>
    <source>
        <strain evidence="1">Fo5176</strain>
    </source>
</reference>
<proteinExistence type="predicted"/>
<organism evidence="1">
    <name type="scientific">Fusarium oxysporum (strain Fo5176)</name>
    <name type="common">Fusarium vascular wilt</name>
    <dbReference type="NCBI Taxonomy" id="660025"/>
    <lineage>
        <taxon>Eukaryota</taxon>
        <taxon>Fungi</taxon>
        <taxon>Dikarya</taxon>
        <taxon>Ascomycota</taxon>
        <taxon>Pezizomycotina</taxon>
        <taxon>Sordariomycetes</taxon>
        <taxon>Hypocreomycetidae</taxon>
        <taxon>Hypocreales</taxon>
        <taxon>Nectriaceae</taxon>
        <taxon>Fusarium</taxon>
        <taxon>Fusarium oxysporum species complex</taxon>
    </lineage>
</organism>